<dbReference type="EMBL" id="AP011476">
    <property type="protein sequence ID" value="BAX25157.1"/>
    <property type="molecule type" value="Genomic_DNA"/>
</dbReference>
<sequence length="53" mass="5770">MPLGFQPDAMAARCVQRANADMTPTATRSSFGKPKTRGKIDWGFNFGDFGFGI</sequence>
<accession>A0A1V1H7B1</accession>
<organism evidence="1">
    <name type="scientific">Oryza meyeriana var. granulata</name>
    <dbReference type="NCBI Taxonomy" id="110450"/>
    <lineage>
        <taxon>Eukaryota</taxon>
        <taxon>Viridiplantae</taxon>
        <taxon>Streptophyta</taxon>
        <taxon>Embryophyta</taxon>
        <taxon>Tracheophyta</taxon>
        <taxon>Spermatophyta</taxon>
        <taxon>Magnoliopsida</taxon>
        <taxon>Liliopsida</taxon>
        <taxon>Poales</taxon>
        <taxon>Poaceae</taxon>
        <taxon>BOP clade</taxon>
        <taxon>Oryzoideae</taxon>
        <taxon>Oryzeae</taxon>
        <taxon>Oryzinae</taxon>
        <taxon>Oryza</taxon>
        <taxon>Oryza meyeriana</taxon>
    </lineage>
</organism>
<protein>
    <submittedName>
        <fullName evidence="1">Uncharacterized protein</fullName>
    </submittedName>
</protein>
<dbReference type="AlphaFoldDB" id="A0A1V1H7B1"/>
<evidence type="ECO:0000313" key="1">
    <source>
        <dbReference type="EMBL" id="BAX25157.1"/>
    </source>
</evidence>
<name>A0A1V1H7B1_9ORYZ</name>
<proteinExistence type="predicted"/>
<gene>
    <name evidence="1" type="primary">OG_ABa0048N23.9</name>
</gene>
<reference evidence="1" key="1">
    <citation type="submission" date="2009-05" db="EMBL/GenBank/DDBJ databases">
        <title>Oryza sativa Japonica Group genomic DNA, chromosome 6, BAC clone:KMK0024M20, cultivar:Khau Mac Kho.</title>
        <authorList>
            <person name="Matsumoto T."/>
            <person name="Wu J."/>
            <person name="Kanamori H."/>
        </authorList>
    </citation>
    <scope>NUCLEOTIDE SEQUENCE</scope>
    <source>
        <strain evidence="1">IRGC 102118</strain>
    </source>
</reference>